<reference evidence="6" key="1">
    <citation type="submission" date="2021-01" db="EMBL/GenBank/DDBJ databases">
        <authorList>
            <person name="Lovell J.T."/>
            <person name="Bentley N."/>
            <person name="Bhattarai G."/>
            <person name="Jenkins J.W."/>
            <person name="Sreedasyam A."/>
            <person name="Alarcon Y."/>
            <person name="Bock C."/>
            <person name="Boston L."/>
            <person name="Carlson J."/>
            <person name="Cervantes K."/>
            <person name="Clermont K."/>
            <person name="Krom N."/>
            <person name="Kubenka K."/>
            <person name="Mamidi S."/>
            <person name="Mattison C."/>
            <person name="Monteros M."/>
            <person name="Pisani C."/>
            <person name="Plott C."/>
            <person name="Rajasekar S."/>
            <person name="Rhein H.S."/>
            <person name="Rohla C."/>
            <person name="Song M."/>
            <person name="Hilaire R.S."/>
            <person name="Shu S."/>
            <person name="Wells L."/>
            <person name="Wang X."/>
            <person name="Webber J."/>
            <person name="Heerema R.J."/>
            <person name="Klein P."/>
            <person name="Conner P."/>
            <person name="Grauke L."/>
            <person name="Grimwood J."/>
            <person name="Schmutz J."/>
            <person name="Randall J.J."/>
        </authorList>
    </citation>
    <scope>NUCLEOTIDE SEQUENCE</scope>
    <source>
        <tissue evidence="6">Leaf</tissue>
    </source>
</reference>
<keyword evidence="5" id="KW-0472">Membrane</keyword>
<evidence type="ECO:0000256" key="2">
    <source>
        <dbReference type="ARBA" id="ARBA00022692"/>
    </source>
</evidence>
<dbReference type="PANTHER" id="PTHR42861">
    <property type="entry name" value="CALCIUM-TRANSPORTING ATPASE"/>
    <property type="match status" value="1"/>
</dbReference>
<dbReference type="FunFam" id="3.40.1110.10:FF:000037">
    <property type="entry name" value="Calcium-transporting ATPase"/>
    <property type="match status" value="1"/>
</dbReference>
<sequence length="347" mass="38146">MARLNAVVRSLPSVETLGCTTVICSDKTGTLTTNMMSVSKICVVRSVEHGPVISEFDVSGTTYAPEGIIFDSTGTQLDFPAQLPCLLHIAMCSALCNESILQYNPDKGNYEKIGESTEVALRVLAEKVGLPGFDSMPSALNMLSRRERASYCNHYWENQFKKISVLDFSRDRKMMSVLCSRKQKQIIFSKGAPESIISRSTNILCNDGGQTVPLTADIRAELESRFNSFAGKETLRCLALALKSVPMGQQTLSFDDEKDLTFIGLVGMLDPPREEVRNAMLSCMTAGIRVIVVTGDNKSTAESLCHKIGAFDHLVDFSGHSFTATEFEELPALQQTLALQRMALFTR</sequence>
<dbReference type="InterPro" id="IPR018303">
    <property type="entry name" value="ATPase_P-typ_P_site"/>
</dbReference>
<keyword evidence="3" id="KW-0460">Magnesium</keyword>
<dbReference type="PROSITE" id="PS00154">
    <property type="entry name" value="ATPASE_E1_E2"/>
    <property type="match status" value="1"/>
</dbReference>
<evidence type="ECO:0000313" key="7">
    <source>
        <dbReference type="Proteomes" id="UP000811246"/>
    </source>
</evidence>
<evidence type="ECO:0000256" key="1">
    <source>
        <dbReference type="ARBA" id="ARBA00004370"/>
    </source>
</evidence>
<keyword evidence="4" id="KW-1133">Transmembrane helix</keyword>
<evidence type="ECO:0000256" key="4">
    <source>
        <dbReference type="ARBA" id="ARBA00022989"/>
    </source>
</evidence>
<accession>A0A921ZXD0</accession>
<evidence type="ECO:0000256" key="3">
    <source>
        <dbReference type="ARBA" id="ARBA00022842"/>
    </source>
</evidence>
<gene>
    <name evidence="6" type="ORF">I3842_Q127200</name>
</gene>
<dbReference type="AlphaFoldDB" id="A0A921ZXD0"/>
<keyword evidence="2" id="KW-0812">Transmembrane</keyword>
<comment type="subcellular location">
    <subcellularLocation>
        <location evidence="1">Membrane</location>
    </subcellularLocation>
</comment>
<comment type="caution">
    <text evidence="6">The sequence shown here is derived from an EMBL/GenBank/DDBJ whole genome shotgun (WGS) entry which is preliminary data.</text>
</comment>
<protein>
    <submittedName>
        <fullName evidence="6">Uncharacterized protein</fullName>
    </submittedName>
</protein>
<evidence type="ECO:0000313" key="6">
    <source>
        <dbReference type="EMBL" id="KAG6618112.1"/>
    </source>
</evidence>
<dbReference type="GO" id="GO:0016020">
    <property type="term" value="C:membrane"/>
    <property type="evidence" value="ECO:0007669"/>
    <property type="project" value="UniProtKB-SubCell"/>
</dbReference>
<name>A0A921ZXD0_CARIL</name>
<dbReference type="Pfam" id="PF13246">
    <property type="entry name" value="Cation_ATPase"/>
    <property type="match status" value="1"/>
</dbReference>
<proteinExistence type="predicted"/>
<dbReference type="Proteomes" id="UP000811246">
    <property type="component" value="Unassembled WGS sequence"/>
</dbReference>
<organism evidence="6 7">
    <name type="scientific">Carya illinoinensis</name>
    <name type="common">Pecan</name>
    <dbReference type="NCBI Taxonomy" id="32201"/>
    <lineage>
        <taxon>Eukaryota</taxon>
        <taxon>Viridiplantae</taxon>
        <taxon>Streptophyta</taxon>
        <taxon>Embryophyta</taxon>
        <taxon>Tracheophyta</taxon>
        <taxon>Spermatophyta</taxon>
        <taxon>Magnoliopsida</taxon>
        <taxon>eudicotyledons</taxon>
        <taxon>Gunneridae</taxon>
        <taxon>Pentapetalae</taxon>
        <taxon>rosids</taxon>
        <taxon>fabids</taxon>
        <taxon>Fagales</taxon>
        <taxon>Juglandaceae</taxon>
        <taxon>Carya</taxon>
    </lineage>
</organism>
<dbReference type="EMBL" id="MU229032">
    <property type="protein sequence ID" value="KAG6618112.1"/>
    <property type="molecule type" value="Genomic_DNA"/>
</dbReference>
<evidence type="ECO:0000256" key="5">
    <source>
        <dbReference type="ARBA" id="ARBA00023136"/>
    </source>
</evidence>